<accession>A0A8T4GHK4</accession>
<name>A0A8T4GHK4_9EURY</name>
<evidence type="ECO:0000313" key="1">
    <source>
        <dbReference type="EMBL" id="MBP1923716.1"/>
    </source>
</evidence>
<gene>
    <name evidence="1" type="ORF">J2751_002761</name>
</gene>
<protein>
    <submittedName>
        <fullName evidence="1">Uncharacterized protein</fullName>
    </submittedName>
</protein>
<comment type="caution">
    <text evidence="1">The sequence shown here is derived from an EMBL/GenBank/DDBJ whole genome shotgun (WGS) entry which is preliminary data.</text>
</comment>
<dbReference type="RefSeq" id="WP_209486749.1">
    <property type="nucleotide sequence ID" value="NZ_JAGGKQ010000028.1"/>
</dbReference>
<dbReference type="Proteomes" id="UP000823588">
    <property type="component" value="Unassembled WGS sequence"/>
</dbReference>
<proteinExistence type="predicted"/>
<dbReference type="EMBL" id="JAGGKQ010000028">
    <property type="protein sequence ID" value="MBP1923716.1"/>
    <property type="molecule type" value="Genomic_DNA"/>
</dbReference>
<sequence length="81" mass="9422">MDRNGCVAEWCWVDLDDRDADVEWEFIVGNAGERLSARVRVCGRSRAEQIPLTMVSRDREQCDSVEVFVEKRPIDHPREES</sequence>
<dbReference type="AlphaFoldDB" id="A0A8T4GHK4"/>
<evidence type="ECO:0000313" key="2">
    <source>
        <dbReference type="Proteomes" id="UP000823588"/>
    </source>
</evidence>
<organism evidence="1 2">
    <name type="scientific">Halorubrum alkaliphilum</name>
    <dbReference type="NCBI Taxonomy" id="261290"/>
    <lineage>
        <taxon>Archaea</taxon>
        <taxon>Methanobacteriati</taxon>
        <taxon>Methanobacteriota</taxon>
        <taxon>Stenosarchaea group</taxon>
        <taxon>Halobacteria</taxon>
        <taxon>Halobacteriales</taxon>
        <taxon>Haloferacaceae</taxon>
        <taxon>Halorubrum</taxon>
    </lineage>
</organism>
<reference evidence="1" key="1">
    <citation type="submission" date="2021-03" db="EMBL/GenBank/DDBJ databases">
        <title>Genomic Encyclopedia of Type Strains, Phase IV (KMG-IV): sequencing the most valuable type-strain genomes for metagenomic binning, comparative biology and taxonomic classification.</title>
        <authorList>
            <person name="Goeker M."/>
        </authorList>
    </citation>
    <scope>NUCLEOTIDE SEQUENCE</scope>
    <source>
        <strain evidence="1">DSM 23564</strain>
    </source>
</reference>
<keyword evidence="2" id="KW-1185">Reference proteome</keyword>